<dbReference type="InterPro" id="IPR033562">
    <property type="entry name" value="PLPL"/>
</dbReference>
<feature type="domain" description="SAP" evidence="9">
    <location>
        <begin position="290"/>
        <end position="324"/>
    </location>
</feature>
<keyword evidence="4 7" id="KW-0443">Lipid metabolism</keyword>
<dbReference type="PROSITE" id="PS50922">
    <property type="entry name" value="TLC"/>
    <property type="match status" value="1"/>
</dbReference>
<keyword evidence="7" id="KW-0378">Hydrolase</keyword>
<evidence type="ECO:0000256" key="2">
    <source>
        <dbReference type="ARBA" id="ARBA00022692"/>
    </source>
</evidence>
<dbReference type="PROSITE" id="PS50800">
    <property type="entry name" value="SAP"/>
    <property type="match status" value="1"/>
</dbReference>
<dbReference type="PANTHER" id="PTHR12406:SF7">
    <property type="entry name" value="PATATIN-LIKE PHOSPHOLIPASE DOMAIN-CONTAINING PROTEIN 4"/>
    <property type="match status" value="1"/>
</dbReference>
<dbReference type="InterPro" id="IPR003034">
    <property type="entry name" value="SAP_dom"/>
</dbReference>
<evidence type="ECO:0000313" key="13">
    <source>
        <dbReference type="Proteomes" id="UP001165060"/>
    </source>
</evidence>
<feature type="transmembrane region" description="Helical" evidence="8">
    <location>
        <begin position="735"/>
        <end position="762"/>
    </location>
</feature>
<keyword evidence="7" id="KW-0442">Lipid degradation</keyword>
<feature type="transmembrane region" description="Helical" evidence="8">
    <location>
        <begin position="197"/>
        <end position="218"/>
    </location>
</feature>
<feature type="transmembrane region" description="Helical" evidence="8">
    <location>
        <begin position="238"/>
        <end position="256"/>
    </location>
</feature>
<evidence type="ECO:0000259" key="10">
    <source>
        <dbReference type="PROSITE" id="PS50922"/>
    </source>
</evidence>
<feature type="transmembrane region" description="Helical" evidence="8">
    <location>
        <begin position="389"/>
        <end position="408"/>
    </location>
</feature>
<dbReference type="Proteomes" id="UP001165060">
    <property type="component" value="Unassembled WGS sequence"/>
</dbReference>
<keyword evidence="13" id="KW-1185">Reference proteome</keyword>
<gene>
    <name evidence="12" type="ORF">TeGR_g1219</name>
</gene>
<keyword evidence="2 6" id="KW-0812">Transmembrane</keyword>
<feature type="domain" description="PNPLA" evidence="11">
    <location>
        <begin position="481"/>
        <end position="654"/>
    </location>
</feature>
<feature type="transmembrane region" description="Helical" evidence="8">
    <location>
        <begin position="68"/>
        <end position="90"/>
    </location>
</feature>
<feature type="short sequence motif" description="GXGXXG" evidence="7">
    <location>
        <begin position="485"/>
        <end position="490"/>
    </location>
</feature>
<protein>
    <recommendedName>
        <fullName evidence="14">SAP domain-containing protein</fullName>
    </recommendedName>
</protein>
<dbReference type="InterPro" id="IPR002641">
    <property type="entry name" value="PNPLA_dom"/>
</dbReference>
<evidence type="ECO:0000259" key="11">
    <source>
        <dbReference type="PROSITE" id="PS51635"/>
    </source>
</evidence>
<comment type="caution">
    <text evidence="12">The sequence shown here is derived from an EMBL/GenBank/DDBJ whole genome shotgun (WGS) entry which is preliminary data.</text>
</comment>
<organism evidence="12 13">
    <name type="scientific">Tetraparma gracilis</name>
    <dbReference type="NCBI Taxonomy" id="2962635"/>
    <lineage>
        <taxon>Eukaryota</taxon>
        <taxon>Sar</taxon>
        <taxon>Stramenopiles</taxon>
        <taxon>Ochrophyta</taxon>
        <taxon>Bolidophyceae</taxon>
        <taxon>Parmales</taxon>
        <taxon>Triparmaceae</taxon>
        <taxon>Tetraparma</taxon>
    </lineage>
</organism>
<dbReference type="SMART" id="SM00513">
    <property type="entry name" value="SAP"/>
    <property type="match status" value="1"/>
</dbReference>
<dbReference type="Gene3D" id="1.10.720.30">
    <property type="entry name" value="SAP domain"/>
    <property type="match status" value="1"/>
</dbReference>
<name>A0ABQ6M3N1_9STRA</name>
<accession>A0ABQ6M3N1</accession>
<evidence type="ECO:0000259" key="9">
    <source>
        <dbReference type="PROSITE" id="PS50800"/>
    </source>
</evidence>
<evidence type="ECO:0000256" key="6">
    <source>
        <dbReference type="PROSITE-ProRule" id="PRU00205"/>
    </source>
</evidence>
<keyword evidence="3 8" id="KW-1133">Transmembrane helix</keyword>
<dbReference type="Pfam" id="PF03798">
    <property type="entry name" value="TRAM_LAG1_CLN8"/>
    <property type="match status" value="1"/>
</dbReference>
<evidence type="ECO:0008006" key="14">
    <source>
        <dbReference type="Google" id="ProtNLM"/>
    </source>
</evidence>
<dbReference type="Pfam" id="PF02037">
    <property type="entry name" value="SAP"/>
    <property type="match status" value="1"/>
</dbReference>
<dbReference type="PANTHER" id="PTHR12406">
    <property type="entry name" value="CALCIUM-INDEPENDENT PHOSPHOLIPASE A2 IPLA2 -RELATED"/>
    <property type="match status" value="1"/>
</dbReference>
<reference evidence="12 13" key="1">
    <citation type="journal article" date="2023" name="Commun. Biol.">
        <title>Genome analysis of Parmales, the sister group of diatoms, reveals the evolutionary specialization of diatoms from phago-mixotrophs to photoautotrophs.</title>
        <authorList>
            <person name="Ban H."/>
            <person name="Sato S."/>
            <person name="Yoshikawa S."/>
            <person name="Yamada K."/>
            <person name="Nakamura Y."/>
            <person name="Ichinomiya M."/>
            <person name="Sato N."/>
            <person name="Blanc-Mathieu R."/>
            <person name="Endo H."/>
            <person name="Kuwata A."/>
            <person name="Ogata H."/>
        </authorList>
    </citation>
    <scope>NUCLEOTIDE SEQUENCE [LARGE SCALE GENOMIC DNA]</scope>
</reference>
<dbReference type="SUPFAM" id="SSF68906">
    <property type="entry name" value="SAP domain"/>
    <property type="match status" value="1"/>
</dbReference>
<evidence type="ECO:0000256" key="1">
    <source>
        <dbReference type="ARBA" id="ARBA00004141"/>
    </source>
</evidence>
<feature type="short sequence motif" description="DGA/G" evidence="7">
    <location>
        <begin position="641"/>
        <end position="643"/>
    </location>
</feature>
<evidence type="ECO:0000313" key="12">
    <source>
        <dbReference type="EMBL" id="GMI18973.1"/>
    </source>
</evidence>
<keyword evidence="5 6" id="KW-0472">Membrane</keyword>
<dbReference type="PROSITE" id="PS51635">
    <property type="entry name" value="PNPLA"/>
    <property type="match status" value="1"/>
</dbReference>
<dbReference type="InterPro" id="IPR006634">
    <property type="entry name" value="TLC-dom"/>
</dbReference>
<dbReference type="InterPro" id="IPR036361">
    <property type="entry name" value="SAP_dom_sf"/>
</dbReference>
<feature type="transmembrane region" description="Helical" evidence="8">
    <location>
        <begin position="164"/>
        <end position="185"/>
    </location>
</feature>
<feature type="short sequence motif" description="GXSXG" evidence="7">
    <location>
        <begin position="516"/>
        <end position="520"/>
    </location>
</feature>
<sequence>MQVEVPSPHVPALPWVLHLVNPTEGYANAIITIFVCIMSHAFLALFLFPIMITVVSDKRFSFTTFNKLAIKSISAAFDIVAVVGSIKELVQPEEGLLVDSLYGFSSHSEFHFSLAAGYFLYAAAVTVIFSGGQSRFALPFIHHVVCALIYIITLRPFLHHYGNVFLFFHASTLVLDLHAIGRIVGVGSSGANRTLRFLHPWVFFLTRILVGLPLSISFQKDMVFLLWNQEFHSLSEVAFVMAANVFINLLNVYWLMEHLVGGADGDPSESICGGESICGVGEGEGGEGGVGGMKVVELRKQLKELELPTTGLKAVLAARLSEHYAEKAARSARTLREAPPASPSRRRSNFMEATLHYGNKSESFNELSAALREGEVDKMFRKPPRALRILRMGMVLFVVASAGAIYRYSNFILQEPETGAYGEIIEGRTYREKSDAATARRDGLVEGLMRGDWGEEDAGRLSAAVRQNLGLGGEGPAVFDVVISGGGFRGQYAGGVLGVLAVLQEKGAIEIDRWAGASIGACTAASFALGVDFESFFRVPYAWQGVWKMKEFWKGGPVVRKMMEETFASSPIVSVEDAPAFFTGKMFVSITTFSGLFPTNLLVSEFRDVKDMIDAFAASASIPFFTAYPLWGSFRGRVALDGGLTLNTPVFQDRKNDQLVINLGHADYPLAYTFQPGDANHEELVYRGMDDIVGLLRGEGGAAAVELGGGVGGMAEGLPFMGGLIHFMKYDFVPWFIVGSFGVPAVLMGIMTAVFLWSIGVYQDLIE</sequence>
<comment type="subcellular location">
    <subcellularLocation>
        <location evidence="1">Membrane</location>
        <topology evidence="1">Multi-pass membrane protein</topology>
    </subcellularLocation>
</comment>
<evidence type="ECO:0000256" key="5">
    <source>
        <dbReference type="ARBA" id="ARBA00023136"/>
    </source>
</evidence>
<dbReference type="SUPFAM" id="SSF52151">
    <property type="entry name" value="FabD/lysophospholipase-like"/>
    <property type="match status" value="1"/>
</dbReference>
<dbReference type="InterPro" id="IPR016035">
    <property type="entry name" value="Acyl_Trfase/lysoPLipase"/>
</dbReference>
<feature type="transmembrane region" description="Helical" evidence="8">
    <location>
        <begin position="110"/>
        <end position="129"/>
    </location>
</feature>
<evidence type="ECO:0000256" key="3">
    <source>
        <dbReference type="ARBA" id="ARBA00022989"/>
    </source>
</evidence>
<feature type="transmembrane region" description="Helical" evidence="8">
    <location>
        <begin position="136"/>
        <end position="158"/>
    </location>
</feature>
<evidence type="ECO:0000256" key="4">
    <source>
        <dbReference type="ARBA" id="ARBA00023098"/>
    </source>
</evidence>
<proteinExistence type="predicted"/>
<feature type="active site" description="Nucleophile" evidence="7">
    <location>
        <position position="518"/>
    </location>
</feature>
<feature type="active site" description="Proton acceptor" evidence="7">
    <location>
        <position position="641"/>
    </location>
</feature>
<dbReference type="Pfam" id="PF01734">
    <property type="entry name" value="Patatin"/>
    <property type="match status" value="1"/>
</dbReference>
<dbReference type="Gene3D" id="3.40.1090.10">
    <property type="entry name" value="Cytosolic phospholipase A2 catalytic domain"/>
    <property type="match status" value="1"/>
</dbReference>
<feature type="transmembrane region" description="Helical" evidence="8">
    <location>
        <begin position="29"/>
        <end position="56"/>
    </location>
</feature>
<dbReference type="EMBL" id="BRYB01002391">
    <property type="protein sequence ID" value="GMI18973.1"/>
    <property type="molecule type" value="Genomic_DNA"/>
</dbReference>
<feature type="domain" description="TLC" evidence="10">
    <location>
        <begin position="63"/>
        <end position="267"/>
    </location>
</feature>
<evidence type="ECO:0000256" key="8">
    <source>
        <dbReference type="SAM" id="Phobius"/>
    </source>
</evidence>
<evidence type="ECO:0000256" key="7">
    <source>
        <dbReference type="PROSITE-ProRule" id="PRU01161"/>
    </source>
</evidence>